<name>A0ABY4DR77_9NEIS</name>
<sequence>MFKTFLHWVEGSSDSLKSCRMAADSDFSCKLPPQIRLGQVATGIDIMHGMVLRMGDRVAAAD</sequence>
<accession>A0ABY4DR77</accession>
<dbReference type="EMBL" id="CP091508">
    <property type="protein sequence ID" value="UOO81535.1"/>
    <property type="molecule type" value="Genomic_DNA"/>
</dbReference>
<dbReference type="Proteomes" id="UP000829817">
    <property type="component" value="Chromosome"/>
</dbReference>
<organism evidence="1 2">
    <name type="scientific">Uruburuella testudinis</name>
    <dbReference type="NCBI Taxonomy" id="1282863"/>
    <lineage>
        <taxon>Bacteria</taxon>
        <taxon>Pseudomonadati</taxon>
        <taxon>Pseudomonadota</taxon>
        <taxon>Betaproteobacteria</taxon>
        <taxon>Neisseriales</taxon>
        <taxon>Neisseriaceae</taxon>
        <taxon>Uruburuella</taxon>
    </lineage>
</organism>
<reference evidence="1 2" key="1">
    <citation type="journal article" date="2022" name="Res Sq">
        <title>Evolution of multicellular longitudinally dividing oral cavity symbionts (Neisseriaceae).</title>
        <authorList>
            <person name="Nyongesa S."/>
            <person name="Weber P."/>
            <person name="Bernet E."/>
            <person name="Pullido F."/>
            <person name="Nieckarz M."/>
            <person name="Delaby M."/>
            <person name="Nieves C."/>
            <person name="Viehboeck T."/>
            <person name="Krause N."/>
            <person name="Rivera-Millot A."/>
            <person name="Nakamura A."/>
            <person name="Vischer N."/>
            <person name="VanNieuwenhze M."/>
            <person name="Brun Y."/>
            <person name="Cava F."/>
            <person name="Bulgheresi S."/>
            <person name="Veyrier F."/>
        </authorList>
    </citation>
    <scope>NUCLEOTIDE SEQUENCE [LARGE SCALE GENOMIC DNA]</scope>
    <source>
        <strain evidence="1 2">CCUG 63373m</strain>
    </source>
</reference>
<protein>
    <submittedName>
        <fullName evidence="1">Uncharacterized protein</fullName>
    </submittedName>
</protein>
<evidence type="ECO:0000313" key="2">
    <source>
        <dbReference type="Proteomes" id="UP000829817"/>
    </source>
</evidence>
<keyword evidence="2" id="KW-1185">Reference proteome</keyword>
<gene>
    <name evidence="1" type="ORF">LVJ83_11460</name>
</gene>
<evidence type="ECO:0000313" key="1">
    <source>
        <dbReference type="EMBL" id="UOO81535.1"/>
    </source>
</evidence>
<dbReference type="RefSeq" id="WP_244784754.1">
    <property type="nucleotide sequence ID" value="NZ_CP091508.1"/>
</dbReference>
<proteinExistence type="predicted"/>